<evidence type="ECO:0000259" key="8">
    <source>
        <dbReference type="PROSITE" id="PS50873"/>
    </source>
</evidence>
<dbReference type="PROSITE" id="PS50873">
    <property type="entry name" value="PEROXIDASE_4"/>
    <property type="match status" value="1"/>
</dbReference>
<keyword evidence="3" id="KW-0479">Metal-binding</keyword>
<dbReference type="GO" id="GO:0046872">
    <property type="term" value="F:metal ion binding"/>
    <property type="evidence" value="ECO:0007669"/>
    <property type="project" value="UniProtKB-UniRule"/>
</dbReference>
<evidence type="ECO:0000256" key="1">
    <source>
        <dbReference type="ARBA" id="ARBA00022559"/>
    </source>
</evidence>
<keyword evidence="10" id="KW-1185">Reference proteome</keyword>
<evidence type="ECO:0000313" key="10">
    <source>
        <dbReference type="Proteomes" id="UP000284706"/>
    </source>
</evidence>
<feature type="chain" id="PRO_5018815292" description="Peroxidase" evidence="7">
    <location>
        <begin position="17"/>
        <end position="508"/>
    </location>
</feature>
<dbReference type="InterPro" id="IPR044831">
    <property type="entry name" value="Ccp1-like"/>
</dbReference>
<evidence type="ECO:0000313" key="9">
    <source>
        <dbReference type="EMBL" id="PPQ66407.1"/>
    </source>
</evidence>
<dbReference type="InParanoid" id="A0A409VJK6"/>
<dbReference type="GO" id="GO:0004601">
    <property type="term" value="F:peroxidase activity"/>
    <property type="evidence" value="ECO:0007669"/>
    <property type="project" value="UniProtKB-KW"/>
</dbReference>
<dbReference type="PANTHER" id="PTHR31356:SF53">
    <property type="entry name" value="HEME PEROXIDASE"/>
    <property type="match status" value="1"/>
</dbReference>
<comment type="similarity">
    <text evidence="6">Belongs to the peroxidase family.</text>
</comment>
<dbReference type="GO" id="GO:0034599">
    <property type="term" value="P:cellular response to oxidative stress"/>
    <property type="evidence" value="ECO:0007669"/>
    <property type="project" value="InterPro"/>
</dbReference>
<keyword evidence="4 7" id="KW-0560">Oxidoreductase</keyword>
<dbReference type="Gene3D" id="1.10.520.10">
    <property type="match status" value="1"/>
</dbReference>
<reference evidence="9 10" key="1">
    <citation type="journal article" date="2018" name="Evol. Lett.">
        <title>Horizontal gene cluster transfer increased hallucinogenic mushroom diversity.</title>
        <authorList>
            <person name="Reynolds H.T."/>
            <person name="Vijayakumar V."/>
            <person name="Gluck-Thaler E."/>
            <person name="Korotkin H.B."/>
            <person name="Matheny P.B."/>
            <person name="Slot J.C."/>
        </authorList>
    </citation>
    <scope>NUCLEOTIDE SEQUENCE [LARGE SCALE GENOMIC DNA]</scope>
    <source>
        <strain evidence="9 10">SRW20</strain>
    </source>
</reference>
<keyword evidence="5" id="KW-0408">Iron</keyword>
<dbReference type="PANTHER" id="PTHR31356">
    <property type="entry name" value="THYLAKOID LUMENAL 29 KDA PROTEIN, CHLOROPLASTIC-RELATED"/>
    <property type="match status" value="1"/>
</dbReference>
<feature type="domain" description="Plant heme peroxidase family profile" evidence="8">
    <location>
        <begin position="111"/>
        <end position="310"/>
    </location>
</feature>
<dbReference type="GO" id="GO:0000302">
    <property type="term" value="P:response to reactive oxygen species"/>
    <property type="evidence" value="ECO:0007669"/>
    <property type="project" value="TreeGrafter"/>
</dbReference>
<keyword evidence="2" id="KW-0349">Heme</keyword>
<sequence length="508" mass="55520">MLAIILLLLSSFTANAYIWPSAQLDALEALRFDQNGHNAGPIAGFIQPCNKFFLGGVNSTGRSNVGDWLRTAYHDMAAHNITDGTGGLDASIRFADEQIRDEVGCSVQVLRRYLLMTRSGGPEIAFRGGRVDAAEPNAPGVPQPQQDLPAHIAAFARQGFTQKEMISLVACGHTFGGVQHEFFPDIVPQLNDPNNTESVMHFDSTFVTFDNNLAREYVAGTTKDPLAVGFNHTTNSDKRIFGSDGNSTMRSFAESLEAFHSTCASVLARMFDTVPRGVQLTEIITPLPVKPHNIQLILDGDTLKLSGEVRFWNMPQDDNRKVLLLWDDHRGGTHNATLGFAGLSSAVAGKYTAAWYTFNTTAEEPFEELDPVAGITRMRFLVDGQMEDQGGVGFVVQDGVVFSNSSCATSQNPYSGRLDIAVRNGFNPARVYLERQATDDVQRPIVVETDVKPSTHTANATGPYAIWSIDLTDANKTVLYTIGFELADGKTYSTNDQHRLLDFPLCAT</sequence>
<dbReference type="STRING" id="231916.A0A409VJK6"/>
<protein>
    <recommendedName>
        <fullName evidence="7">Peroxidase</fullName>
        <ecNumber evidence="7">1.11.1.-</ecNumber>
    </recommendedName>
</protein>
<evidence type="ECO:0000256" key="7">
    <source>
        <dbReference type="RuleBase" id="RU363051"/>
    </source>
</evidence>
<comment type="caution">
    <text evidence="9">The sequence shown here is derived from an EMBL/GenBank/DDBJ whole genome shotgun (WGS) entry which is preliminary data.</text>
</comment>
<dbReference type="EMBL" id="NHYE01005631">
    <property type="protein sequence ID" value="PPQ66407.1"/>
    <property type="molecule type" value="Genomic_DNA"/>
</dbReference>
<name>A0A409VJK6_9AGAR</name>
<dbReference type="GO" id="GO:0042744">
    <property type="term" value="P:hydrogen peroxide catabolic process"/>
    <property type="evidence" value="ECO:0007669"/>
    <property type="project" value="TreeGrafter"/>
</dbReference>
<dbReference type="Pfam" id="PF00141">
    <property type="entry name" value="peroxidase"/>
    <property type="match status" value="1"/>
</dbReference>
<proteinExistence type="inferred from homology"/>
<gene>
    <name evidence="9" type="ORF">CVT26_011276</name>
</gene>
<keyword evidence="1 7" id="KW-0575">Peroxidase</keyword>
<evidence type="ECO:0000256" key="4">
    <source>
        <dbReference type="ARBA" id="ARBA00023002"/>
    </source>
</evidence>
<keyword evidence="7" id="KW-0732">Signal</keyword>
<dbReference type="GO" id="GO:0020037">
    <property type="term" value="F:heme binding"/>
    <property type="evidence" value="ECO:0007669"/>
    <property type="project" value="UniProtKB-UniRule"/>
</dbReference>
<dbReference type="AlphaFoldDB" id="A0A409VJK6"/>
<organism evidence="9 10">
    <name type="scientific">Gymnopilus dilepis</name>
    <dbReference type="NCBI Taxonomy" id="231916"/>
    <lineage>
        <taxon>Eukaryota</taxon>
        <taxon>Fungi</taxon>
        <taxon>Dikarya</taxon>
        <taxon>Basidiomycota</taxon>
        <taxon>Agaricomycotina</taxon>
        <taxon>Agaricomycetes</taxon>
        <taxon>Agaricomycetidae</taxon>
        <taxon>Agaricales</taxon>
        <taxon>Agaricineae</taxon>
        <taxon>Hymenogastraceae</taxon>
        <taxon>Gymnopilus</taxon>
    </lineage>
</organism>
<dbReference type="InterPro" id="IPR010255">
    <property type="entry name" value="Haem_peroxidase_sf"/>
</dbReference>
<dbReference type="EC" id="1.11.1.-" evidence="7"/>
<accession>A0A409VJK6</accession>
<dbReference type="Proteomes" id="UP000284706">
    <property type="component" value="Unassembled WGS sequence"/>
</dbReference>
<evidence type="ECO:0000256" key="3">
    <source>
        <dbReference type="ARBA" id="ARBA00022723"/>
    </source>
</evidence>
<evidence type="ECO:0000256" key="6">
    <source>
        <dbReference type="RuleBase" id="RU004241"/>
    </source>
</evidence>
<dbReference type="OrthoDB" id="2144714at2759"/>
<feature type="signal peptide" evidence="7">
    <location>
        <begin position="1"/>
        <end position="16"/>
    </location>
</feature>
<dbReference type="SUPFAM" id="SSF48113">
    <property type="entry name" value="Heme-dependent peroxidases"/>
    <property type="match status" value="1"/>
</dbReference>
<dbReference type="Gene3D" id="1.10.420.10">
    <property type="entry name" value="Peroxidase, domain 2"/>
    <property type="match status" value="1"/>
</dbReference>
<dbReference type="InterPro" id="IPR002016">
    <property type="entry name" value="Haem_peroxidase"/>
</dbReference>
<evidence type="ECO:0000256" key="2">
    <source>
        <dbReference type="ARBA" id="ARBA00022617"/>
    </source>
</evidence>
<evidence type="ECO:0000256" key="5">
    <source>
        <dbReference type="ARBA" id="ARBA00023004"/>
    </source>
</evidence>